<dbReference type="RefSeq" id="WP_271269299.1">
    <property type="nucleotide sequence ID" value="NZ_JAMGZJ010000078.1"/>
</dbReference>
<dbReference type="AlphaFoldDB" id="A0A9J6QNA9"/>
<comment type="caution">
    <text evidence="1">The sequence shown here is derived from an EMBL/GenBank/DDBJ whole genome shotgun (WGS) entry which is preliminary data.</text>
</comment>
<accession>A0A9J6QNA9</accession>
<protein>
    <submittedName>
        <fullName evidence="1">Uncharacterized protein</fullName>
    </submittedName>
</protein>
<proteinExistence type="predicted"/>
<evidence type="ECO:0000313" key="1">
    <source>
        <dbReference type="EMBL" id="MCU6670774.1"/>
    </source>
</evidence>
<keyword evidence="2" id="KW-1185">Reference proteome</keyword>
<evidence type="ECO:0000313" key="2">
    <source>
        <dbReference type="Proteomes" id="UP001061282"/>
    </source>
</evidence>
<sequence length="209" mass="23091">MNEKYVTNGNNIVGFFPDLGSRAGYQDIGDSLLQTGNKVIEKIYRDAAVAMGYGDQPRKMLITPETLPEGKMERQGFIGASFLTHNLALAARFYAEAQQQNQHIQFIAYGGESFGMINAAVASGALSIGDGVKNANFFTPYILLASESYDDPFSQAIIDYYPSTFKEQALVSELYYVIALRGREKELNEALTSLKGKMKSTAPTLWPMR</sequence>
<reference evidence="1" key="1">
    <citation type="submission" date="2022-05" db="EMBL/GenBank/DDBJ databases">
        <title>Description of a novel species of Leclercia; Leclercia tamurae and the Proposal for a Novel Genus Silvania gen. nov. Containing Two Novel Species Silvania hatchlandensis sp. nov. and Silvania confinis sp. nov. Isolated from the Rhizosphere of Oak.</title>
        <authorList>
            <person name="Maddock D.W."/>
            <person name="Brady C.L."/>
            <person name="Denman S."/>
            <person name="Arnold D."/>
        </authorList>
    </citation>
    <scope>NUCLEOTIDE SEQUENCE</scope>
    <source>
        <strain evidence="1">H4N4</strain>
    </source>
</reference>
<name>A0A9J6QNA9_9ENTR</name>
<gene>
    <name evidence="1" type="ORF">M8013_18770</name>
</gene>
<organism evidence="1 2">
    <name type="scientific">Silvania confinis</name>
    <dbReference type="NCBI Taxonomy" id="2926470"/>
    <lineage>
        <taxon>Bacteria</taxon>
        <taxon>Pseudomonadati</taxon>
        <taxon>Pseudomonadota</taxon>
        <taxon>Gammaproteobacteria</taxon>
        <taxon>Enterobacterales</taxon>
        <taxon>Enterobacteriaceae</taxon>
        <taxon>Silvania</taxon>
    </lineage>
</organism>
<dbReference type="Proteomes" id="UP001061282">
    <property type="component" value="Unassembled WGS sequence"/>
</dbReference>
<dbReference type="EMBL" id="JAMGZJ010000078">
    <property type="protein sequence ID" value="MCU6670774.1"/>
    <property type="molecule type" value="Genomic_DNA"/>
</dbReference>